<dbReference type="STRING" id="7168.A0A182NT46"/>
<dbReference type="VEuPathDB" id="VectorBase:ADIR010836"/>
<feature type="domain" description="Ig-like" evidence="4">
    <location>
        <begin position="273"/>
        <end position="370"/>
    </location>
</feature>
<dbReference type="GO" id="GO:0043025">
    <property type="term" value="C:neuronal cell body"/>
    <property type="evidence" value="ECO:0007669"/>
    <property type="project" value="TreeGrafter"/>
</dbReference>
<dbReference type="SMART" id="SM00409">
    <property type="entry name" value="IG"/>
    <property type="match status" value="2"/>
</dbReference>
<reference evidence="6" key="1">
    <citation type="submission" date="2013-03" db="EMBL/GenBank/DDBJ databases">
        <title>The Genome Sequence of Anopheles dirus WRAIR2.</title>
        <authorList>
            <consortium name="The Broad Institute Genomics Platform"/>
            <person name="Neafsey D.E."/>
            <person name="Walton C."/>
            <person name="Walker B."/>
            <person name="Young S.K."/>
            <person name="Zeng Q."/>
            <person name="Gargeya S."/>
            <person name="Fitzgerald M."/>
            <person name="Haas B."/>
            <person name="Abouelleil A."/>
            <person name="Allen A.W."/>
            <person name="Alvarado L."/>
            <person name="Arachchi H.M."/>
            <person name="Berlin A.M."/>
            <person name="Chapman S.B."/>
            <person name="Gainer-Dewar J."/>
            <person name="Goldberg J."/>
            <person name="Griggs A."/>
            <person name="Gujja S."/>
            <person name="Hansen M."/>
            <person name="Howarth C."/>
            <person name="Imamovic A."/>
            <person name="Ireland A."/>
            <person name="Larimer J."/>
            <person name="McCowan C."/>
            <person name="Murphy C."/>
            <person name="Pearson M."/>
            <person name="Poon T.W."/>
            <person name="Priest M."/>
            <person name="Roberts A."/>
            <person name="Saif S."/>
            <person name="Shea T."/>
            <person name="Sisk P."/>
            <person name="Sykes S."/>
            <person name="Wortman J."/>
            <person name="Nusbaum C."/>
            <person name="Birren B."/>
        </authorList>
    </citation>
    <scope>NUCLEOTIDE SEQUENCE [LARGE SCALE GENOMIC DNA]</scope>
    <source>
        <strain evidence="6">WRAIR2</strain>
    </source>
</reference>
<dbReference type="Proteomes" id="UP000075884">
    <property type="component" value="Unassembled WGS sequence"/>
</dbReference>
<reference evidence="5" key="2">
    <citation type="submission" date="2020-05" db="UniProtKB">
        <authorList>
            <consortium name="EnsemblMetazoa"/>
        </authorList>
    </citation>
    <scope>IDENTIFICATION</scope>
    <source>
        <strain evidence="5">WRAIR2</strain>
    </source>
</reference>
<dbReference type="InterPro" id="IPR003598">
    <property type="entry name" value="Ig_sub2"/>
</dbReference>
<evidence type="ECO:0000313" key="6">
    <source>
        <dbReference type="Proteomes" id="UP000075884"/>
    </source>
</evidence>
<dbReference type="InterPro" id="IPR050958">
    <property type="entry name" value="Cell_Adh-Cytoskel_Orgn"/>
</dbReference>
<name>A0A182NT46_9DIPT</name>
<dbReference type="GO" id="GO:0030424">
    <property type="term" value="C:axon"/>
    <property type="evidence" value="ECO:0007669"/>
    <property type="project" value="TreeGrafter"/>
</dbReference>
<proteinExistence type="predicted"/>
<protein>
    <submittedName>
        <fullName evidence="5">Ig-like domain-containing protein</fullName>
    </submittedName>
</protein>
<dbReference type="SMART" id="SM00408">
    <property type="entry name" value="IGc2"/>
    <property type="match status" value="1"/>
</dbReference>
<dbReference type="PROSITE" id="PS50835">
    <property type="entry name" value="IG_LIKE"/>
    <property type="match status" value="1"/>
</dbReference>
<dbReference type="FunFam" id="2.60.40.10:FF:000032">
    <property type="entry name" value="palladin isoform X1"/>
    <property type="match status" value="1"/>
</dbReference>
<dbReference type="InterPro" id="IPR036179">
    <property type="entry name" value="Ig-like_dom_sf"/>
</dbReference>
<dbReference type="InterPro" id="IPR007110">
    <property type="entry name" value="Ig-like_dom"/>
</dbReference>
<evidence type="ECO:0000256" key="3">
    <source>
        <dbReference type="ARBA" id="ARBA00023319"/>
    </source>
</evidence>
<dbReference type="AlphaFoldDB" id="A0A182NT46"/>
<organism evidence="5 6">
    <name type="scientific">Anopheles dirus</name>
    <dbReference type="NCBI Taxonomy" id="7168"/>
    <lineage>
        <taxon>Eukaryota</taxon>
        <taxon>Metazoa</taxon>
        <taxon>Ecdysozoa</taxon>
        <taxon>Arthropoda</taxon>
        <taxon>Hexapoda</taxon>
        <taxon>Insecta</taxon>
        <taxon>Pterygota</taxon>
        <taxon>Neoptera</taxon>
        <taxon>Endopterygota</taxon>
        <taxon>Diptera</taxon>
        <taxon>Nematocera</taxon>
        <taxon>Culicoidea</taxon>
        <taxon>Culicidae</taxon>
        <taxon>Anophelinae</taxon>
        <taxon>Anopheles</taxon>
    </lineage>
</organism>
<dbReference type="InterPro" id="IPR013783">
    <property type="entry name" value="Ig-like_fold"/>
</dbReference>
<dbReference type="EnsemblMetazoa" id="ADIR010836-RA">
    <property type="protein sequence ID" value="ADIR010836-PA"/>
    <property type="gene ID" value="ADIR010836"/>
</dbReference>
<dbReference type="Pfam" id="PF07679">
    <property type="entry name" value="I-set"/>
    <property type="match status" value="1"/>
</dbReference>
<dbReference type="Gene3D" id="2.60.40.10">
    <property type="entry name" value="Immunoglobulins"/>
    <property type="match status" value="2"/>
</dbReference>
<dbReference type="GO" id="GO:0008046">
    <property type="term" value="F:axon guidance receptor activity"/>
    <property type="evidence" value="ECO:0007669"/>
    <property type="project" value="TreeGrafter"/>
</dbReference>
<dbReference type="InterPro" id="IPR003599">
    <property type="entry name" value="Ig_sub"/>
</dbReference>
<dbReference type="SUPFAM" id="SSF48726">
    <property type="entry name" value="Immunoglobulin"/>
    <property type="match status" value="2"/>
</dbReference>
<dbReference type="GO" id="GO:0005886">
    <property type="term" value="C:plasma membrane"/>
    <property type="evidence" value="ECO:0007669"/>
    <property type="project" value="TreeGrafter"/>
</dbReference>
<accession>A0A182NT46</accession>
<keyword evidence="2" id="KW-1015">Disulfide bond</keyword>
<evidence type="ECO:0000313" key="5">
    <source>
        <dbReference type="EnsemblMetazoa" id="ADIR010836-PA"/>
    </source>
</evidence>
<evidence type="ECO:0000256" key="2">
    <source>
        <dbReference type="ARBA" id="ARBA00023157"/>
    </source>
</evidence>
<dbReference type="GO" id="GO:0050808">
    <property type="term" value="P:synapse organization"/>
    <property type="evidence" value="ECO:0007669"/>
    <property type="project" value="TreeGrafter"/>
</dbReference>
<dbReference type="InterPro" id="IPR013098">
    <property type="entry name" value="Ig_I-set"/>
</dbReference>
<dbReference type="PANTHER" id="PTHR45080">
    <property type="entry name" value="CONTACTIN 5"/>
    <property type="match status" value="1"/>
</dbReference>
<keyword evidence="1" id="KW-0732">Signal</keyword>
<evidence type="ECO:0000256" key="1">
    <source>
        <dbReference type="ARBA" id="ARBA00022729"/>
    </source>
</evidence>
<evidence type="ECO:0000259" key="4">
    <source>
        <dbReference type="PROSITE" id="PS50835"/>
    </source>
</evidence>
<keyword evidence="3" id="KW-0393">Immunoglobulin domain</keyword>
<keyword evidence="6" id="KW-1185">Reference proteome</keyword>
<sequence>MWAYYTGMYNWVPPIEAIEFNRTANLYNATRAVLTLENVSAKMVGMYYCLKKQSYYDNRHLTLDRLVKMRQASRIYIYVNDPAHPLVPIDGIVFKVYRGDFFVSPCKPTLPNVDVELYRTNDDDDTELYESIEYYMRAGPLQVVPTKGAEHMFTMSGELIIEKANQTDTGTYCCNVKDQNGNEKYRNFQLYVHKWPEDYVMLREENNLSVIHVRRNANGITPPIDIIFEYRSYPAFITYYWLNDSDGEIMGGHNGKYELSHTDTHVKLRINEPNVFDTGIYTVFSGKSNKTLVVELTSPLRLECDVIGTPDPRIIWFKDGIPVVPENVSNHVHLNRTTLTFEFLREEDLGIYECRAENKIGRIEKNWHVEVREVEVRKLQEALRTMKQRNRTKLYNILNNPYLTMNIQKQQSGYVDYLAGQGPPDDYAPDLPDIHMI</sequence>
<dbReference type="PANTHER" id="PTHR45080:SF8">
    <property type="entry name" value="IG-LIKE DOMAIN-CONTAINING PROTEIN"/>
    <property type="match status" value="1"/>
</dbReference>
<dbReference type="GO" id="GO:0007156">
    <property type="term" value="P:homophilic cell adhesion via plasma membrane adhesion molecules"/>
    <property type="evidence" value="ECO:0007669"/>
    <property type="project" value="TreeGrafter"/>
</dbReference>